<proteinExistence type="predicted"/>
<dbReference type="EMBL" id="AFCV01000455">
    <property type="protein sequence ID" value="EHC93397.1"/>
    <property type="molecule type" value="Genomic_DNA"/>
</dbReference>
<protein>
    <submittedName>
        <fullName evidence="1">Uncharacterized protein</fullName>
    </submittedName>
</protein>
<name>A0A6C8H4A8_SALET</name>
<reference evidence="1 2" key="1">
    <citation type="journal article" date="2011" name="BMC Genomics">
        <title>Genome sequencing reveals diversification of virulence factor content and possible host adaptation in distinct subpopulations of Salmonella enterica.</title>
        <authorList>
            <person name="den Bakker H.C."/>
            <person name="Moreno Switt A.I."/>
            <person name="Govoni G."/>
            <person name="Cummings C.A."/>
            <person name="Ranieri M.L."/>
            <person name="Degoricija L."/>
            <person name="Hoelzer K."/>
            <person name="Rodriguez-Rivera L.D."/>
            <person name="Brown S."/>
            <person name="Bolchacova E."/>
            <person name="Furtado M.R."/>
            <person name="Wiedmann M."/>
        </authorList>
    </citation>
    <scope>NUCLEOTIDE SEQUENCE [LARGE SCALE GENOMIC DNA]</scope>
    <source>
        <strain evidence="1 2">R8-3404</strain>
    </source>
</reference>
<evidence type="ECO:0000313" key="1">
    <source>
        <dbReference type="EMBL" id="EHC93397.1"/>
    </source>
</evidence>
<evidence type="ECO:0000313" key="2">
    <source>
        <dbReference type="Proteomes" id="UP000003915"/>
    </source>
</evidence>
<organism evidence="1 2">
    <name type="scientific">Salmonella enterica subsp. enterica serovar Uganda str. R8-3404</name>
    <dbReference type="NCBI Taxonomy" id="913083"/>
    <lineage>
        <taxon>Bacteria</taxon>
        <taxon>Pseudomonadati</taxon>
        <taxon>Pseudomonadota</taxon>
        <taxon>Gammaproteobacteria</taxon>
        <taxon>Enterobacterales</taxon>
        <taxon>Enterobacteriaceae</taxon>
        <taxon>Salmonella</taxon>
    </lineage>
</organism>
<sequence>MWRRFTGEGILTDSRCLEKVELFIGFRTKLFAPNNFG</sequence>
<gene>
    <name evidence="1" type="ORF">LTSEUGA_1709</name>
</gene>
<dbReference type="AlphaFoldDB" id="A0A6C8H4A8"/>
<accession>A0A6C8H4A8</accession>
<comment type="caution">
    <text evidence="1">The sequence shown here is derived from an EMBL/GenBank/DDBJ whole genome shotgun (WGS) entry which is preliminary data.</text>
</comment>
<dbReference type="Proteomes" id="UP000003915">
    <property type="component" value="Unassembled WGS sequence"/>
</dbReference>